<evidence type="ECO:0000256" key="1">
    <source>
        <dbReference type="ARBA" id="ARBA00023054"/>
    </source>
</evidence>
<feature type="region of interest" description="Disordered" evidence="2">
    <location>
        <begin position="566"/>
        <end position="650"/>
    </location>
</feature>
<dbReference type="Proteomes" id="UP000694845">
    <property type="component" value="Unplaced"/>
</dbReference>
<dbReference type="AlphaFoldDB" id="A0A8B7YET9"/>
<dbReference type="RefSeq" id="XP_022090156.1">
    <property type="nucleotide sequence ID" value="XM_022234464.1"/>
</dbReference>
<feature type="compositionally biased region" description="Basic and acidic residues" evidence="2">
    <location>
        <begin position="466"/>
        <end position="481"/>
    </location>
</feature>
<feature type="compositionally biased region" description="Basic and acidic residues" evidence="2">
    <location>
        <begin position="382"/>
        <end position="395"/>
    </location>
</feature>
<reference evidence="5" key="1">
    <citation type="submission" date="2025-08" db="UniProtKB">
        <authorList>
            <consortium name="RefSeq"/>
        </authorList>
    </citation>
    <scope>IDENTIFICATION</scope>
</reference>
<organism evidence="4 5">
    <name type="scientific">Acanthaster planci</name>
    <name type="common">Crown-of-thorns starfish</name>
    <dbReference type="NCBI Taxonomy" id="133434"/>
    <lineage>
        <taxon>Eukaryota</taxon>
        <taxon>Metazoa</taxon>
        <taxon>Echinodermata</taxon>
        <taxon>Eleutherozoa</taxon>
        <taxon>Asterozoa</taxon>
        <taxon>Asteroidea</taxon>
        <taxon>Valvatacea</taxon>
        <taxon>Valvatida</taxon>
        <taxon>Acanthasteridae</taxon>
        <taxon>Acanthaster</taxon>
    </lineage>
</organism>
<name>A0A8B7YET9_ACAPL</name>
<feature type="compositionally biased region" description="Basic and acidic residues" evidence="2">
    <location>
        <begin position="281"/>
        <end position="304"/>
    </location>
</feature>
<feature type="compositionally biased region" description="Basic and acidic residues" evidence="2">
    <location>
        <begin position="189"/>
        <end position="202"/>
    </location>
</feature>
<evidence type="ECO:0000313" key="4">
    <source>
        <dbReference type="Proteomes" id="UP000694845"/>
    </source>
</evidence>
<dbReference type="PANTHER" id="PTHR22115">
    <property type="entry name" value="C3ORF6 PROTEIN-RELATED"/>
    <property type="match status" value="1"/>
</dbReference>
<evidence type="ECO:0000313" key="5">
    <source>
        <dbReference type="RefSeq" id="XP_022090156.1"/>
    </source>
</evidence>
<keyword evidence="1" id="KW-0175">Coiled coil</keyword>
<dbReference type="InterPro" id="IPR029311">
    <property type="entry name" value="CCDC50_N"/>
</dbReference>
<feature type="region of interest" description="Disordered" evidence="2">
    <location>
        <begin position="108"/>
        <end position="496"/>
    </location>
</feature>
<dbReference type="InterPro" id="IPR039303">
    <property type="entry name" value="CCDC50"/>
</dbReference>
<proteinExistence type="predicted"/>
<keyword evidence="4" id="KW-1185">Reference proteome</keyword>
<sequence length="650" mass="75837">MAASVVRSGVDENGEVTEPKGKVKEIQKEWSVFEDGALAYKLQEEENVTHYSGNINRRRTVRSDIKVAKTAADEEALQAFKEEHEKVERNRQIEMEDAQTAKKILQEMMEEEKQKMREQRQRENEERDQEAAKELYRQMMEEERRQMKQQRQYEETDEELAARLQAHEERKRQILRQKQRSLNQETEDERLARHLAREEKLKIQQQQQRAQYNPRDDSTRRHRSKPNKQSESRAHREGPELTYPRDHGHKHRSAESPLRDWPQESKRHTDKPRPPADPWEYQDKLRQTEQRQRQRQAEPEEARDGQMPLEPPEHRRKHRSLESREHPDKPRAVNSLEYPDKSRSLKHGDVRDVRRPAETEQHGDQQEPLEPPERRKKHRRPEHSEPKDKHGKKDYLMPNVAGLTVAVDDEPLADLPKKHKPRQLPRQQSAPVYSGRGQSDSDEETDVIAKIQDDEHHSTCTTKSGKQKELARRLQREEIQKSRAPAQLSEQQRKQLMHDQKIAIKMQHEEVMFSKKSTYDNYMGKVKDEIADPDPMVHVSRQNKTAVPADAKNARGVQLTDYTAAEVAQQRRTSGSGQSGMEGNIIASIDPTFSKPDPGNVVLIKKKSITEEPSPPPDGDDAFNPVPGTRRKDSKDKGKRSSIFSKLKKK</sequence>
<protein>
    <submittedName>
        <fullName evidence="5">Trichohyalin-like isoform X1</fullName>
    </submittedName>
</protein>
<feature type="compositionally biased region" description="Polar residues" evidence="2">
    <location>
        <begin position="570"/>
        <end position="581"/>
    </location>
</feature>
<accession>A0A8B7YET9</accession>
<dbReference type="PANTHER" id="PTHR22115:SF4">
    <property type="entry name" value="COILED-COIL DOMAIN-CONTAINING PROTEIN"/>
    <property type="match status" value="1"/>
</dbReference>
<dbReference type="OMA" id="QTGTPQH"/>
<feature type="compositionally biased region" description="Basic and acidic residues" evidence="2">
    <location>
        <begin position="320"/>
        <end position="331"/>
    </location>
</feature>
<feature type="compositionally biased region" description="Basic and acidic residues" evidence="2">
    <location>
        <begin position="338"/>
        <end position="365"/>
    </location>
</feature>
<dbReference type="GeneID" id="110979023"/>
<gene>
    <name evidence="5" type="primary">LOC110979023</name>
</gene>
<feature type="compositionally biased region" description="Basic and acidic residues" evidence="2">
    <location>
        <begin position="111"/>
        <end position="154"/>
    </location>
</feature>
<dbReference type="OrthoDB" id="10050956at2759"/>
<feature type="domain" description="Coiled-coil" evidence="3">
    <location>
        <begin position="22"/>
        <end position="150"/>
    </location>
</feature>
<feature type="region of interest" description="Disordered" evidence="2">
    <location>
        <begin position="1"/>
        <end position="21"/>
    </location>
</feature>
<dbReference type="Pfam" id="PF15295">
    <property type="entry name" value="CCDC50_N"/>
    <property type="match status" value="1"/>
</dbReference>
<dbReference type="KEGG" id="aplc:110979023"/>
<feature type="compositionally biased region" description="Basic and acidic residues" evidence="2">
    <location>
        <begin position="228"/>
        <end position="246"/>
    </location>
</feature>
<feature type="compositionally biased region" description="Basic and acidic residues" evidence="2">
    <location>
        <begin position="253"/>
        <end position="274"/>
    </location>
</feature>
<evidence type="ECO:0000259" key="3">
    <source>
        <dbReference type="Pfam" id="PF15295"/>
    </source>
</evidence>
<evidence type="ECO:0000256" key="2">
    <source>
        <dbReference type="SAM" id="MobiDB-lite"/>
    </source>
</evidence>